<dbReference type="AlphaFoldDB" id="A0AAW1WRW9"/>
<dbReference type="GO" id="GO:0016020">
    <property type="term" value="C:membrane"/>
    <property type="evidence" value="ECO:0007669"/>
    <property type="project" value="UniProtKB-SubCell"/>
</dbReference>
<dbReference type="GO" id="GO:0004674">
    <property type="term" value="F:protein serine/threonine kinase activity"/>
    <property type="evidence" value="ECO:0007669"/>
    <property type="project" value="UniProtKB-KW"/>
</dbReference>
<dbReference type="PROSITE" id="PS50011">
    <property type="entry name" value="PROTEIN_KINASE_DOM"/>
    <property type="match status" value="1"/>
</dbReference>
<dbReference type="PRINTS" id="PR00109">
    <property type="entry name" value="TYRKINASE"/>
</dbReference>
<dbReference type="CDD" id="cd00130">
    <property type="entry name" value="PAS"/>
    <property type="match status" value="1"/>
</dbReference>
<dbReference type="Proteomes" id="UP001457282">
    <property type="component" value="Unassembled WGS sequence"/>
</dbReference>
<keyword evidence="5" id="KW-0600">Photoreceptor protein</keyword>
<comment type="catalytic activity">
    <reaction evidence="15">
        <text>L-seryl-[protein] + ATP = O-phospho-L-seryl-[protein] + ADP + H(+)</text>
        <dbReference type="Rhea" id="RHEA:17989"/>
        <dbReference type="Rhea" id="RHEA-COMP:9863"/>
        <dbReference type="Rhea" id="RHEA-COMP:11604"/>
        <dbReference type="ChEBI" id="CHEBI:15378"/>
        <dbReference type="ChEBI" id="CHEBI:29999"/>
        <dbReference type="ChEBI" id="CHEBI:30616"/>
        <dbReference type="ChEBI" id="CHEBI:83421"/>
        <dbReference type="ChEBI" id="CHEBI:456216"/>
        <dbReference type="EC" id="2.7.11.1"/>
    </reaction>
</comment>
<evidence type="ECO:0000256" key="14">
    <source>
        <dbReference type="ARBA" id="ARBA00047899"/>
    </source>
</evidence>
<feature type="compositionally biased region" description="Low complexity" evidence="17">
    <location>
        <begin position="396"/>
        <end position="416"/>
    </location>
</feature>
<feature type="coiled-coil region" evidence="16">
    <location>
        <begin position="18"/>
        <end position="53"/>
    </location>
</feature>
<keyword evidence="4" id="KW-0723">Serine/threonine-protein kinase</keyword>
<dbReference type="InterPro" id="IPR000719">
    <property type="entry name" value="Prot_kinase_dom"/>
</dbReference>
<evidence type="ECO:0000313" key="21">
    <source>
        <dbReference type="Proteomes" id="UP001457282"/>
    </source>
</evidence>
<dbReference type="InterPro" id="IPR035965">
    <property type="entry name" value="PAS-like_dom_sf"/>
</dbReference>
<dbReference type="PROSITE" id="PS50112">
    <property type="entry name" value="PAS"/>
    <property type="match status" value="1"/>
</dbReference>
<evidence type="ECO:0000259" key="19">
    <source>
        <dbReference type="PROSITE" id="PS50112"/>
    </source>
</evidence>
<dbReference type="InterPro" id="IPR001245">
    <property type="entry name" value="Ser-Thr/Tyr_kinase_cat_dom"/>
</dbReference>
<dbReference type="SUPFAM" id="SSF56112">
    <property type="entry name" value="Protein kinase-like (PK-like)"/>
    <property type="match status" value="1"/>
</dbReference>
<protein>
    <recommendedName>
        <fullName evidence="3">non-specific serine/threonine protein kinase</fullName>
        <ecNumber evidence="3">2.7.11.1</ecNumber>
    </recommendedName>
</protein>
<dbReference type="SMART" id="SM00220">
    <property type="entry name" value="S_TKc"/>
    <property type="match status" value="1"/>
</dbReference>
<evidence type="ECO:0000256" key="7">
    <source>
        <dbReference type="ARBA" id="ARBA00022679"/>
    </source>
</evidence>
<comment type="similarity">
    <text evidence="2">Belongs to the protein kinase superfamily. TKL Ser/Thr protein kinase family. RAF subfamily.</text>
</comment>
<keyword evidence="6" id="KW-0716">Sensory transduction</keyword>
<dbReference type="PANTHER" id="PTHR44329">
    <property type="entry name" value="SERINE/THREONINE-PROTEIN KINASE TNNI3K-RELATED"/>
    <property type="match status" value="1"/>
</dbReference>
<dbReference type="Gene3D" id="3.30.450.20">
    <property type="entry name" value="PAS domain"/>
    <property type="match status" value="1"/>
</dbReference>
<dbReference type="InterPro" id="IPR011009">
    <property type="entry name" value="Kinase-like_dom_sf"/>
</dbReference>
<dbReference type="NCBIfam" id="TIGR00229">
    <property type="entry name" value="sensory_box"/>
    <property type="match status" value="1"/>
</dbReference>
<keyword evidence="12" id="KW-0472">Membrane</keyword>
<name>A0AAW1WRW9_RUBAR</name>
<dbReference type="EMBL" id="JBEDUW010000005">
    <property type="protein sequence ID" value="KAK9927316.1"/>
    <property type="molecule type" value="Genomic_DNA"/>
</dbReference>
<dbReference type="InterPro" id="IPR008271">
    <property type="entry name" value="Ser/Thr_kinase_AS"/>
</dbReference>
<evidence type="ECO:0000256" key="12">
    <source>
        <dbReference type="ARBA" id="ARBA00023136"/>
    </source>
</evidence>
<accession>A0AAW1WRW9</accession>
<dbReference type="GO" id="GO:0005524">
    <property type="term" value="F:ATP binding"/>
    <property type="evidence" value="ECO:0007669"/>
    <property type="project" value="UniProtKB-KW"/>
</dbReference>
<evidence type="ECO:0000256" key="13">
    <source>
        <dbReference type="ARBA" id="ARBA00023170"/>
    </source>
</evidence>
<sequence length="698" mass="78373">MAARDSQASMYGVLLDRCQSLEASHARLTAEFHELQEETNKKKKKKKKEEEDDEVVMASECSFPHRVRGFFLSGSPYRSILDNMGHAVHLCSASAGEIQYWNRAAENLYGWKDYEALGQRVDELLIAEEYYAPLKRIMERLSIGLSWSGQFPFKKRSGEIFMAMVTKSPLYEDGELVGIITVSSDATLFNRIESENLRTSKDHADGQHRGWQLNWNKSQLHPGRPPVAPVAQIASSVSNLASKLLSRNDDNGCNPSEVNKAREDSTADTGNANLEKPGTLAEKVLAKLNIKGTNKGRKEDDETSQKNSRSEASMLSNEVTRNSNGHKNPIDLDASSVPASSRECNECFGLHRPNHLLPRLRYQVDTKDPEPEEHNLSASEIKDAMQRQPEGKPLPSSVESTHSPSSSSSKGDNDSNSIEGCEICWEDLHLGEGIGQGSCAIVYRGIWNGSDVAVKVYFKSDYSEGILHDYRKEIDIMKRLRHPNVLLFMGAVCSQERLAIVTEYLPRGSLFIQLHKNNQALDIRRRMRMALDVVRGMNYLHHRNPPIVHRDLKSSNLLVDKNWTVKVGDFGLSKLKNATFLTAKSGRGTPQWMAPEVLRNEPSNEKSDVYSFGVIMWELMTESVPWDNLNPLQVVGIVGFMDRRLDIPKGLDPRVVSIIEDCWRSDPGQRPSFEDIIQRMKGLVVKVEAASVRKSSNP</sequence>
<comment type="subcellular location">
    <subcellularLocation>
        <location evidence="1">Membrane</location>
    </subcellularLocation>
</comment>
<gene>
    <name evidence="20" type="ORF">M0R45_024505</name>
</gene>
<dbReference type="GO" id="GO:0009881">
    <property type="term" value="F:photoreceptor activity"/>
    <property type="evidence" value="ECO:0007669"/>
    <property type="project" value="UniProtKB-KW"/>
</dbReference>
<dbReference type="Pfam" id="PF13426">
    <property type="entry name" value="PAS_9"/>
    <property type="match status" value="1"/>
</dbReference>
<feature type="region of interest" description="Disordered" evidence="17">
    <location>
        <begin position="367"/>
        <end position="416"/>
    </location>
</feature>
<evidence type="ECO:0000256" key="4">
    <source>
        <dbReference type="ARBA" id="ARBA00022527"/>
    </source>
</evidence>
<feature type="domain" description="Protein kinase" evidence="18">
    <location>
        <begin position="428"/>
        <end position="683"/>
    </location>
</feature>
<evidence type="ECO:0000256" key="3">
    <source>
        <dbReference type="ARBA" id="ARBA00012513"/>
    </source>
</evidence>
<feature type="compositionally biased region" description="Basic and acidic residues" evidence="17">
    <location>
        <begin position="367"/>
        <end position="385"/>
    </location>
</feature>
<evidence type="ECO:0000256" key="11">
    <source>
        <dbReference type="ARBA" id="ARBA00022991"/>
    </source>
</evidence>
<keyword evidence="21" id="KW-1185">Reference proteome</keyword>
<comment type="catalytic activity">
    <reaction evidence="14">
        <text>L-threonyl-[protein] + ATP = O-phospho-L-threonyl-[protein] + ADP + H(+)</text>
        <dbReference type="Rhea" id="RHEA:46608"/>
        <dbReference type="Rhea" id="RHEA-COMP:11060"/>
        <dbReference type="Rhea" id="RHEA-COMP:11605"/>
        <dbReference type="ChEBI" id="CHEBI:15378"/>
        <dbReference type="ChEBI" id="CHEBI:30013"/>
        <dbReference type="ChEBI" id="CHEBI:30616"/>
        <dbReference type="ChEBI" id="CHEBI:61977"/>
        <dbReference type="ChEBI" id="CHEBI:456216"/>
        <dbReference type="EC" id="2.7.11.1"/>
    </reaction>
</comment>
<dbReference type="FunFam" id="1.10.510.10:FF:000476">
    <property type="entry name" value="PAS domain-containing protein tyrosine kinase family protein"/>
    <property type="match status" value="1"/>
</dbReference>
<feature type="domain" description="PAS" evidence="19">
    <location>
        <begin position="73"/>
        <end position="140"/>
    </location>
</feature>
<reference evidence="20 21" key="1">
    <citation type="journal article" date="2023" name="G3 (Bethesda)">
        <title>A chromosome-length genome assembly and annotation of blackberry (Rubus argutus, cv. 'Hillquist').</title>
        <authorList>
            <person name="Bruna T."/>
            <person name="Aryal R."/>
            <person name="Dudchenko O."/>
            <person name="Sargent D.J."/>
            <person name="Mead D."/>
            <person name="Buti M."/>
            <person name="Cavallini A."/>
            <person name="Hytonen T."/>
            <person name="Andres J."/>
            <person name="Pham M."/>
            <person name="Weisz D."/>
            <person name="Mascagni F."/>
            <person name="Usai G."/>
            <person name="Natali L."/>
            <person name="Bassil N."/>
            <person name="Fernandez G.E."/>
            <person name="Lomsadze A."/>
            <person name="Armour M."/>
            <person name="Olukolu B."/>
            <person name="Poorten T."/>
            <person name="Britton C."/>
            <person name="Davik J."/>
            <person name="Ashrafi H."/>
            <person name="Aiden E.L."/>
            <person name="Borodovsky M."/>
            <person name="Worthington M."/>
        </authorList>
    </citation>
    <scope>NUCLEOTIDE SEQUENCE [LARGE SCALE GENOMIC DNA]</scope>
    <source>
        <strain evidence="20">PI 553951</strain>
    </source>
</reference>
<organism evidence="20 21">
    <name type="scientific">Rubus argutus</name>
    <name type="common">Southern blackberry</name>
    <dbReference type="NCBI Taxonomy" id="59490"/>
    <lineage>
        <taxon>Eukaryota</taxon>
        <taxon>Viridiplantae</taxon>
        <taxon>Streptophyta</taxon>
        <taxon>Embryophyta</taxon>
        <taxon>Tracheophyta</taxon>
        <taxon>Spermatophyta</taxon>
        <taxon>Magnoliopsida</taxon>
        <taxon>eudicotyledons</taxon>
        <taxon>Gunneridae</taxon>
        <taxon>Pentapetalae</taxon>
        <taxon>rosids</taxon>
        <taxon>fabids</taxon>
        <taxon>Rosales</taxon>
        <taxon>Rosaceae</taxon>
        <taxon>Rosoideae</taxon>
        <taxon>Rosoideae incertae sedis</taxon>
        <taxon>Rubus</taxon>
    </lineage>
</organism>
<keyword evidence="16" id="KW-0175">Coiled coil</keyword>
<dbReference type="InterPro" id="IPR000014">
    <property type="entry name" value="PAS"/>
</dbReference>
<dbReference type="PROSITE" id="PS00108">
    <property type="entry name" value="PROTEIN_KINASE_ST"/>
    <property type="match status" value="1"/>
</dbReference>
<dbReference type="FunFam" id="3.30.200.20:FF:000060">
    <property type="entry name" value="Serine/threonine-protein kinase isoform 1"/>
    <property type="match status" value="1"/>
</dbReference>
<evidence type="ECO:0000256" key="1">
    <source>
        <dbReference type="ARBA" id="ARBA00004370"/>
    </source>
</evidence>
<keyword evidence="10" id="KW-0067">ATP-binding</keyword>
<comment type="caution">
    <text evidence="20">The sequence shown here is derived from an EMBL/GenBank/DDBJ whole genome shotgun (WGS) entry which is preliminary data.</text>
</comment>
<keyword evidence="13" id="KW-0675">Receptor</keyword>
<dbReference type="Gene3D" id="1.10.510.10">
    <property type="entry name" value="Transferase(Phosphotransferase) domain 1"/>
    <property type="match status" value="1"/>
</dbReference>
<feature type="compositionally biased region" description="Polar residues" evidence="17">
    <location>
        <begin position="305"/>
        <end position="326"/>
    </location>
</feature>
<dbReference type="InterPro" id="IPR051681">
    <property type="entry name" value="Ser/Thr_Kinases-Pseudokinases"/>
</dbReference>
<evidence type="ECO:0000256" key="17">
    <source>
        <dbReference type="SAM" id="MobiDB-lite"/>
    </source>
</evidence>
<dbReference type="Pfam" id="PF07714">
    <property type="entry name" value="PK_Tyr_Ser-Thr"/>
    <property type="match status" value="1"/>
</dbReference>
<feature type="region of interest" description="Disordered" evidence="17">
    <location>
        <begin position="245"/>
        <end position="337"/>
    </location>
</feature>
<keyword evidence="8" id="KW-0547">Nucleotide-binding</keyword>
<proteinExistence type="inferred from homology"/>
<evidence type="ECO:0000256" key="2">
    <source>
        <dbReference type="ARBA" id="ARBA00010507"/>
    </source>
</evidence>
<dbReference type="CDD" id="cd13999">
    <property type="entry name" value="STKc_MAP3K-like"/>
    <property type="match status" value="1"/>
</dbReference>
<keyword evidence="11" id="KW-0157">Chromophore</keyword>
<evidence type="ECO:0000256" key="5">
    <source>
        <dbReference type="ARBA" id="ARBA00022543"/>
    </source>
</evidence>
<keyword evidence="7" id="KW-0808">Transferase</keyword>
<evidence type="ECO:0000256" key="6">
    <source>
        <dbReference type="ARBA" id="ARBA00022606"/>
    </source>
</evidence>
<evidence type="ECO:0000256" key="8">
    <source>
        <dbReference type="ARBA" id="ARBA00022741"/>
    </source>
</evidence>
<dbReference type="SUPFAM" id="SSF55785">
    <property type="entry name" value="PYP-like sensor domain (PAS domain)"/>
    <property type="match status" value="1"/>
</dbReference>
<evidence type="ECO:0000313" key="20">
    <source>
        <dbReference type="EMBL" id="KAK9927316.1"/>
    </source>
</evidence>
<dbReference type="PANTHER" id="PTHR44329:SF47">
    <property type="entry name" value="SERINE_THREONINE-PROTEIN KINASE ROCO5-RELATED"/>
    <property type="match status" value="1"/>
</dbReference>
<evidence type="ECO:0000256" key="9">
    <source>
        <dbReference type="ARBA" id="ARBA00022777"/>
    </source>
</evidence>
<dbReference type="SMART" id="SM00091">
    <property type="entry name" value="PAS"/>
    <property type="match status" value="1"/>
</dbReference>
<keyword evidence="9" id="KW-0418">Kinase</keyword>
<dbReference type="Gene3D" id="3.30.200.20">
    <property type="entry name" value="Phosphorylase Kinase, domain 1"/>
    <property type="match status" value="1"/>
</dbReference>
<evidence type="ECO:0000259" key="18">
    <source>
        <dbReference type="PROSITE" id="PS50011"/>
    </source>
</evidence>
<evidence type="ECO:0000256" key="15">
    <source>
        <dbReference type="ARBA" id="ARBA00048679"/>
    </source>
</evidence>
<dbReference type="EC" id="2.7.11.1" evidence="3"/>
<evidence type="ECO:0000256" key="10">
    <source>
        <dbReference type="ARBA" id="ARBA00022840"/>
    </source>
</evidence>
<evidence type="ECO:0000256" key="16">
    <source>
        <dbReference type="SAM" id="Coils"/>
    </source>
</evidence>